<accession>A0A0A1TG92</accession>
<dbReference type="PANTHER" id="PTHR43130:SF7">
    <property type="entry name" value="DJ-1_PFPI DOMAIN-CONTAINING PROTEIN"/>
    <property type="match status" value="1"/>
</dbReference>
<keyword evidence="3" id="KW-1185">Reference proteome</keyword>
<proteinExistence type="predicted"/>
<dbReference type="Pfam" id="PF01965">
    <property type="entry name" value="DJ-1_PfpI"/>
    <property type="match status" value="1"/>
</dbReference>
<gene>
    <name evidence="2" type="ORF">VHEMI09391</name>
</gene>
<feature type="domain" description="DJ-1/PfpI" evidence="1">
    <location>
        <begin position="62"/>
        <end position="198"/>
    </location>
</feature>
<dbReference type="OrthoDB" id="543156at2759"/>
<dbReference type="InterPro" id="IPR029062">
    <property type="entry name" value="Class_I_gatase-like"/>
</dbReference>
<dbReference type="EMBL" id="CDHN01000006">
    <property type="protein sequence ID" value="CEJ93824.1"/>
    <property type="molecule type" value="Genomic_DNA"/>
</dbReference>
<sequence>MSAHLSLATLNRTIHFGVILTNGITELLDVAPVDLFNGLTKEFLKDVPDEMFPAHFKDQGLDITFHWVSEHGSAVPAKLSSGLTITPTDSFESCPPLDIVLIGANNPLYQPNEAELAYARKSYESCLGFITICGGFQVALSAGILNGKTATAPRMLLEDLKQKAPQVKWVEKRWVRDDKLWTSGTLLNGTDLMTNFIRQTWDVKEDSFIEFMLRACSSVDRDVDYKDVTWAL</sequence>
<dbReference type="SUPFAM" id="SSF52317">
    <property type="entry name" value="Class I glutamine amidotransferase-like"/>
    <property type="match status" value="1"/>
</dbReference>
<organism evidence="2 3">
    <name type="scientific">[Torrubiella] hemipterigena</name>
    <dbReference type="NCBI Taxonomy" id="1531966"/>
    <lineage>
        <taxon>Eukaryota</taxon>
        <taxon>Fungi</taxon>
        <taxon>Dikarya</taxon>
        <taxon>Ascomycota</taxon>
        <taxon>Pezizomycotina</taxon>
        <taxon>Sordariomycetes</taxon>
        <taxon>Hypocreomycetidae</taxon>
        <taxon>Hypocreales</taxon>
        <taxon>Clavicipitaceae</taxon>
        <taxon>Clavicipitaceae incertae sedis</taxon>
        <taxon>'Torrubiella' clade</taxon>
    </lineage>
</organism>
<evidence type="ECO:0000313" key="3">
    <source>
        <dbReference type="Proteomes" id="UP000039046"/>
    </source>
</evidence>
<dbReference type="HOGENOM" id="CLU_000445_44_8_1"/>
<dbReference type="PANTHER" id="PTHR43130">
    <property type="entry name" value="ARAC-FAMILY TRANSCRIPTIONAL REGULATOR"/>
    <property type="match status" value="1"/>
</dbReference>
<evidence type="ECO:0000313" key="2">
    <source>
        <dbReference type="EMBL" id="CEJ93824.1"/>
    </source>
</evidence>
<protein>
    <recommendedName>
        <fullName evidence="1">DJ-1/PfpI domain-containing protein</fullName>
    </recommendedName>
</protein>
<name>A0A0A1TG92_9HYPO</name>
<evidence type="ECO:0000259" key="1">
    <source>
        <dbReference type="Pfam" id="PF01965"/>
    </source>
</evidence>
<dbReference type="AlphaFoldDB" id="A0A0A1TG92"/>
<dbReference type="STRING" id="1531966.A0A0A1TG92"/>
<dbReference type="Proteomes" id="UP000039046">
    <property type="component" value="Unassembled WGS sequence"/>
</dbReference>
<dbReference type="Gene3D" id="3.40.50.880">
    <property type="match status" value="1"/>
</dbReference>
<reference evidence="2 3" key="1">
    <citation type="journal article" date="2015" name="Genome Announc.">
        <title>Draft Genome Sequence and Gene Annotation of the Entomopathogenic Fungus Verticillium hemipterigenum.</title>
        <authorList>
            <person name="Horn F."/>
            <person name="Habel A."/>
            <person name="Scharf D.H."/>
            <person name="Dworschak J."/>
            <person name="Brakhage A.A."/>
            <person name="Guthke R."/>
            <person name="Hertweck C."/>
            <person name="Linde J."/>
        </authorList>
    </citation>
    <scope>NUCLEOTIDE SEQUENCE [LARGE SCALE GENOMIC DNA]</scope>
</reference>
<dbReference type="InterPro" id="IPR002818">
    <property type="entry name" value="DJ-1/PfpI"/>
</dbReference>
<dbReference type="InterPro" id="IPR052158">
    <property type="entry name" value="INH-QAR"/>
</dbReference>